<feature type="region of interest" description="Disordered" evidence="1">
    <location>
        <begin position="162"/>
        <end position="238"/>
    </location>
</feature>
<feature type="compositionally biased region" description="Pro residues" evidence="1">
    <location>
        <begin position="204"/>
        <end position="221"/>
    </location>
</feature>
<feature type="compositionally biased region" description="Low complexity" evidence="1">
    <location>
        <begin position="193"/>
        <end position="203"/>
    </location>
</feature>
<dbReference type="AlphaFoldDB" id="A0A8I0NVW2"/>
<evidence type="ECO:0000313" key="3">
    <source>
        <dbReference type="Proteomes" id="UP000629287"/>
    </source>
</evidence>
<reference evidence="2 3" key="1">
    <citation type="submission" date="2020-10" db="EMBL/GenBank/DDBJ databases">
        <title>Sequencing the genomes of 1000 actinobacteria strains.</title>
        <authorList>
            <person name="Klenk H.-P."/>
        </authorList>
    </citation>
    <scope>NUCLEOTIDE SEQUENCE [LARGE SCALE GENOMIC DNA]</scope>
    <source>
        <strain evidence="2 3">DSM 41803</strain>
    </source>
</reference>
<dbReference type="EMBL" id="JADBGF010000001">
    <property type="protein sequence ID" value="MBE1594538.1"/>
    <property type="molecule type" value="Genomic_DNA"/>
</dbReference>
<accession>A0A8I0NVW2</accession>
<sequence>MDRPVDRPVPVACLHSGATSLHGNGCRERATVESARVGRAAVPPSGPRRTRPPSRLRAAAIGRIVRESGLKWTIVRFLMLSHGLRTASLTVRTVGDRGVVRLPRANTAAYYLQHDGVVGHGLELPYGRDHEADLGFPAVRRVGDARRTHRHHTLDTVLAHGLEDGCTRTPPSPAPHTRRCRRGASTPSPGPPITTTRSGSTATEPPPPAPGTGTGPAPPPLGLGLGRRRTGTTSTTRTPTALVALCATAPPAAEAVLALPARAAHLPTTPAGCLFRQIPRRHLFPLLTYL</sequence>
<evidence type="ECO:0000313" key="2">
    <source>
        <dbReference type="EMBL" id="MBE1594538.1"/>
    </source>
</evidence>
<gene>
    <name evidence="2" type="ORF">H4687_000667</name>
</gene>
<name>A0A8I0NVW2_9ACTN</name>
<protein>
    <recommendedName>
        <fullName evidence="4">NAD(P)-binding domain-containing protein</fullName>
    </recommendedName>
</protein>
<evidence type="ECO:0000256" key="1">
    <source>
        <dbReference type="SAM" id="MobiDB-lite"/>
    </source>
</evidence>
<dbReference type="Proteomes" id="UP000629287">
    <property type="component" value="Unassembled WGS sequence"/>
</dbReference>
<proteinExistence type="predicted"/>
<evidence type="ECO:0008006" key="4">
    <source>
        <dbReference type="Google" id="ProtNLM"/>
    </source>
</evidence>
<keyword evidence="3" id="KW-1185">Reference proteome</keyword>
<comment type="caution">
    <text evidence="2">The sequence shown here is derived from an EMBL/GenBank/DDBJ whole genome shotgun (WGS) entry which is preliminary data.</text>
</comment>
<organism evidence="2 3">
    <name type="scientific">Streptomyces stelliscabiei</name>
    <dbReference type="NCBI Taxonomy" id="146820"/>
    <lineage>
        <taxon>Bacteria</taxon>
        <taxon>Bacillati</taxon>
        <taxon>Actinomycetota</taxon>
        <taxon>Actinomycetes</taxon>
        <taxon>Kitasatosporales</taxon>
        <taxon>Streptomycetaceae</taxon>
        <taxon>Streptomyces</taxon>
    </lineage>
</organism>